<reference evidence="1" key="1">
    <citation type="journal article" date="2014" name="Int. J. Syst. Evol. Microbiol.">
        <title>Complete genome of a new Firmicutes species belonging to the dominant human colonic microbiota ('Ruminococcus bicirculans') reveals two chromosomes and a selective capacity to utilize plant glucans.</title>
        <authorList>
            <consortium name="NISC Comparative Sequencing Program"/>
            <person name="Wegmann U."/>
            <person name="Louis P."/>
            <person name="Goesmann A."/>
            <person name="Henrissat B."/>
            <person name="Duncan S.H."/>
            <person name="Flint H.J."/>
        </authorList>
    </citation>
    <scope>NUCLEOTIDE SEQUENCE</scope>
    <source>
        <strain evidence="1">NBRC 102424</strain>
    </source>
</reference>
<evidence type="ECO:0000313" key="2">
    <source>
        <dbReference type="Proteomes" id="UP001161423"/>
    </source>
</evidence>
<sequence length="150" mass="17684">MIYVAFWETADDVRDIRRLRHYEGTIQYLECYVQDTGRGGRETRLYVELMPKQAGMPPVKLGFGLHLRFCDKVFSITSTELVGRDFNAYFTAGSIMQLHINGKEVINFEERKRASHIQAFIFWPIPFAIEGLRRYMQNRRKKRLDESVKS</sequence>
<dbReference type="Proteomes" id="UP001161423">
    <property type="component" value="Unassembled WGS sequence"/>
</dbReference>
<name>A0ABQ5TSZ6_9GAMM</name>
<organism evidence="1 2">
    <name type="scientific">Methylophaga thalassica</name>
    <dbReference type="NCBI Taxonomy" id="40223"/>
    <lineage>
        <taxon>Bacteria</taxon>
        <taxon>Pseudomonadati</taxon>
        <taxon>Pseudomonadota</taxon>
        <taxon>Gammaproteobacteria</taxon>
        <taxon>Thiotrichales</taxon>
        <taxon>Piscirickettsiaceae</taxon>
        <taxon>Methylophaga</taxon>
    </lineage>
</organism>
<evidence type="ECO:0000313" key="1">
    <source>
        <dbReference type="EMBL" id="GLP99103.1"/>
    </source>
</evidence>
<gene>
    <name evidence="1" type="ORF">GCM10007891_09570</name>
</gene>
<proteinExistence type="predicted"/>
<accession>A0ABQ5TSZ6</accession>
<dbReference type="EMBL" id="BSND01000004">
    <property type="protein sequence ID" value="GLP99103.1"/>
    <property type="molecule type" value="Genomic_DNA"/>
</dbReference>
<reference evidence="1" key="2">
    <citation type="submission" date="2023-01" db="EMBL/GenBank/DDBJ databases">
        <title>Draft genome sequence of Methylophaga thalassica strain NBRC 102424.</title>
        <authorList>
            <person name="Sun Q."/>
            <person name="Mori K."/>
        </authorList>
    </citation>
    <scope>NUCLEOTIDE SEQUENCE</scope>
    <source>
        <strain evidence="1">NBRC 102424</strain>
    </source>
</reference>
<comment type="caution">
    <text evidence="1">The sequence shown here is derived from an EMBL/GenBank/DDBJ whole genome shotgun (WGS) entry which is preliminary data.</text>
</comment>
<keyword evidence="2" id="KW-1185">Reference proteome</keyword>
<protein>
    <submittedName>
        <fullName evidence="1">Uncharacterized protein</fullName>
    </submittedName>
</protein>